<dbReference type="Proteomes" id="UP000233293">
    <property type="component" value="Unassembled WGS sequence"/>
</dbReference>
<feature type="transmembrane region" description="Helical" evidence="1">
    <location>
        <begin position="6"/>
        <end position="24"/>
    </location>
</feature>
<feature type="transmembrane region" description="Helical" evidence="1">
    <location>
        <begin position="377"/>
        <end position="397"/>
    </location>
</feature>
<sequence>MSEHLIVAAATYLVAILVMSLGALIGVRRPAMALVVGWGIATLTLVLLGTVGGMALSPVLAALAVLGLCGLFRWRRLEWRAAFPVLVLGLPYLAIAASITPAGYDEYSQWLPNILYLVRYDHFPSLGGDPSISIHPGYPHASAFVGLAVSRLTGILAETAVINWNALLNLAVGGLASEMILARSVTSNRWCSAAIGLLANGILSPAFVPAMYLSNYGDAITGQVAAIMVGEILLGGIAFARRSDGLAIGLAAASLVSIRQDSFSIFGIMLIAWLLLLFWRARGRPSPASLLGPLLSLPFPLITWWLWQHYQIEQIPEGVASVQPWAAWYWGDLPAILGSILAVLGHKCGYTLALAATIVGGGFFYRKLAPAVRESALFGAAMGLGHLVSMVGIYLAVDTGGEAARVAPEFWRFTQHVAPVVIFCALPLLPLRSVFKDRYALYLPVAVILIECAAFPFLRVDAPRPKHTVYVDLRQMAQEMANSLPPHAHVAMVEMDTDAGTIQEIFPLHYRYLALRAETPADSIYMVAGTPPRSVTLAASPPKSKEFRAFPPEVDYAWVSDGGPEPSLIMGTDLAIGSSYLLRRDGDHFVIQSSWPRRI</sequence>
<accession>A0A2N3PXV2</accession>
<organism evidence="2 3">
    <name type="scientific">Telmatospirillum siberiense</name>
    <dbReference type="NCBI Taxonomy" id="382514"/>
    <lineage>
        <taxon>Bacteria</taxon>
        <taxon>Pseudomonadati</taxon>
        <taxon>Pseudomonadota</taxon>
        <taxon>Alphaproteobacteria</taxon>
        <taxon>Rhodospirillales</taxon>
        <taxon>Rhodospirillaceae</taxon>
        <taxon>Telmatospirillum</taxon>
    </lineage>
</organism>
<feature type="transmembrane region" description="Helical" evidence="1">
    <location>
        <begin position="350"/>
        <end position="365"/>
    </location>
</feature>
<feature type="transmembrane region" description="Helical" evidence="1">
    <location>
        <begin position="31"/>
        <end position="49"/>
    </location>
</feature>
<feature type="transmembrane region" description="Helical" evidence="1">
    <location>
        <begin position="81"/>
        <end position="104"/>
    </location>
</feature>
<feature type="transmembrane region" description="Helical" evidence="1">
    <location>
        <begin position="55"/>
        <end position="74"/>
    </location>
</feature>
<dbReference type="OrthoDB" id="7328988at2"/>
<gene>
    <name evidence="2" type="ORF">CWS72_06345</name>
</gene>
<comment type="caution">
    <text evidence="2">The sequence shown here is derived from an EMBL/GenBank/DDBJ whole genome shotgun (WGS) entry which is preliminary data.</text>
</comment>
<dbReference type="AlphaFoldDB" id="A0A2N3PXV2"/>
<protein>
    <recommendedName>
        <fullName evidence="4">Glycosyltransferase RgtA/B/C/D-like domain-containing protein</fullName>
    </recommendedName>
</protein>
<keyword evidence="3" id="KW-1185">Reference proteome</keyword>
<proteinExistence type="predicted"/>
<reference evidence="3" key="1">
    <citation type="submission" date="2017-12" db="EMBL/GenBank/DDBJ databases">
        <title>Draft genome sequence of Telmatospirillum siberiense 26-4b1T, an acidotolerant peatland alphaproteobacterium potentially involved in sulfur cycling.</title>
        <authorList>
            <person name="Hausmann B."/>
            <person name="Pjevac P."/>
            <person name="Schreck K."/>
            <person name="Herbold C.W."/>
            <person name="Daims H."/>
            <person name="Wagner M."/>
            <person name="Pester M."/>
            <person name="Loy A."/>
        </authorList>
    </citation>
    <scope>NUCLEOTIDE SEQUENCE [LARGE SCALE GENOMIC DNA]</scope>
    <source>
        <strain evidence="3">26-4b1</strain>
    </source>
</reference>
<evidence type="ECO:0000256" key="1">
    <source>
        <dbReference type="SAM" id="Phobius"/>
    </source>
</evidence>
<keyword evidence="1" id="KW-0812">Transmembrane</keyword>
<feature type="transmembrane region" description="Helical" evidence="1">
    <location>
        <begin position="161"/>
        <end position="181"/>
    </location>
</feature>
<feature type="transmembrane region" description="Helical" evidence="1">
    <location>
        <begin position="417"/>
        <end position="435"/>
    </location>
</feature>
<evidence type="ECO:0008006" key="4">
    <source>
        <dbReference type="Google" id="ProtNLM"/>
    </source>
</evidence>
<name>A0A2N3PXV2_9PROT</name>
<evidence type="ECO:0000313" key="3">
    <source>
        <dbReference type="Proteomes" id="UP000233293"/>
    </source>
</evidence>
<feature type="transmembrane region" description="Helical" evidence="1">
    <location>
        <begin position="440"/>
        <end position="458"/>
    </location>
</feature>
<evidence type="ECO:0000313" key="2">
    <source>
        <dbReference type="EMBL" id="PKU25227.1"/>
    </source>
</evidence>
<keyword evidence="1" id="KW-1133">Transmembrane helix</keyword>
<keyword evidence="1" id="KW-0472">Membrane</keyword>
<dbReference type="EMBL" id="PIUM01000005">
    <property type="protein sequence ID" value="PKU25227.1"/>
    <property type="molecule type" value="Genomic_DNA"/>
</dbReference>
<feature type="transmembrane region" description="Helical" evidence="1">
    <location>
        <begin position="219"/>
        <end position="240"/>
    </location>
</feature>
<feature type="transmembrane region" description="Helical" evidence="1">
    <location>
        <begin position="261"/>
        <end position="281"/>
    </location>
</feature>
<dbReference type="RefSeq" id="WP_101249751.1">
    <property type="nucleotide sequence ID" value="NZ_PIUM01000005.1"/>
</dbReference>
<feature type="transmembrane region" description="Helical" evidence="1">
    <location>
        <begin position="193"/>
        <end position="213"/>
    </location>
</feature>